<name>A0A0F9RZK4_9ZZZZ</name>
<evidence type="ECO:0000313" key="1">
    <source>
        <dbReference type="EMBL" id="KKN30346.1"/>
    </source>
</evidence>
<organism evidence="1">
    <name type="scientific">marine sediment metagenome</name>
    <dbReference type="NCBI Taxonomy" id="412755"/>
    <lineage>
        <taxon>unclassified sequences</taxon>
        <taxon>metagenomes</taxon>
        <taxon>ecological metagenomes</taxon>
    </lineage>
</organism>
<dbReference type="AlphaFoldDB" id="A0A0F9RZK4"/>
<proteinExistence type="predicted"/>
<reference evidence="1" key="1">
    <citation type="journal article" date="2015" name="Nature">
        <title>Complex archaea that bridge the gap between prokaryotes and eukaryotes.</title>
        <authorList>
            <person name="Spang A."/>
            <person name="Saw J.H."/>
            <person name="Jorgensen S.L."/>
            <person name="Zaremba-Niedzwiedzka K."/>
            <person name="Martijn J."/>
            <person name="Lind A.E."/>
            <person name="van Eijk R."/>
            <person name="Schleper C."/>
            <person name="Guy L."/>
            <person name="Ettema T.J."/>
        </authorList>
    </citation>
    <scope>NUCLEOTIDE SEQUENCE</scope>
</reference>
<accession>A0A0F9RZK4</accession>
<comment type="caution">
    <text evidence="1">The sequence shown here is derived from an EMBL/GenBank/DDBJ whole genome shotgun (WGS) entry which is preliminary data.</text>
</comment>
<dbReference type="EMBL" id="LAZR01002414">
    <property type="protein sequence ID" value="KKN30346.1"/>
    <property type="molecule type" value="Genomic_DNA"/>
</dbReference>
<sequence>MLLNFISKLFDKPAANAVEVENKINYQEATQSMAEPTPINEMLYEHFSKLSMYQGQQASNLYHGGAHKPGLPVKGTLWLSNNHAEANRYANFGCSNIPNLEPIVFKTQPRRALKLLSFPGNHVDIFMEIYGGTWSHSELHKDIVQIYNAGKIDFDGFYRPRTNEYFVINVEDNLDFIEEQCIKD</sequence>
<protein>
    <submittedName>
        <fullName evidence="1">Uncharacterized protein</fullName>
    </submittedName>
</protein>
<gene>
    <name evidence="1" type="ORF">LCGC14_0835080</name>
</gene>